<gene>
    <name evidence="1" type="ordered locus">MLP_01350</name>
</gene>
<dbReference type="AlphaFoldDB" id="F5XHK4"/>
<dbReference type="HOGENOM" id="CLU_071553_0_0_11"/>
<dbReference type="OrthoDB" id="4639971at2"/>
<organism evidence="1 2">
    <name type="scientific">Microlunatus phosphovorus (strain ATCC 700054 / DSM 10555 / JCM 9379 / NBRC 101784 / NCIMB 13414 / VKM Ac-1990 / NM-1)</name>
    <dbReference type="NCBI Taxonomy" id="1032480"/>
    <lineage>
        <taxon>Bacteria</taxon>
        <taxon>Bacillati</taxon>
        <taxon>Actinomycetota</taxon>
        <taxon>Actinomycetes</taxon>
        <taxon>Propionibacteriales</taxon>
        <taxon>Propionibacteriaceae</taxon>
        <taxon>Microlunatus</taxon>
    </lineage>
</organism>
<proteinExistence type="predicted"/>
<sequence length="226" mass="25033">MTVHWYGRPNGDKLVLSAAPRPASWNRSSDPEQVALREYLTETVAQAVPLIPPTGPWAMCLEVGLPPNRALTTAADLDNYALPLASALPYERLVSVWCSKRHAESSHLVIGPAQLTDPPSHQIQILTTASTDTVNYKQQVRDALSGTPELVEGPVRLQIAFGVGPTRNWRNLWKPTIDALDPLLGRTYPERDWHPRDDKIVDLGLHVKVDSRLRFEVELSIAAALT</sequence>
<dbReference type="STRING" id="1032480.MLP_01350"/>
<dbReference type="EMBL" id="AP012204">
    <property type="protein sequence ID" value="BAK33149.1"/>
    <property type="molecule type" value="Genomic_DNA"/>
</dbReference>
<keyword evidence="2" id="KW-1185">Reference proteome</keyword>
<name>F5XHK4_MICPN</name>
<dbReference type="eggNOG" id="ENOG5033V8H">
    <property type="taxonomic scope" value="Bacteria"/>
</dbReference>
<protein>
    <submittedName>
        <fullName evidence="1">Uncharacterized protein</fullName>
    </submittedName>
</protein>
<evidence type="ECO:0000313" key="2">
    <source>
        <dbReference type="Proteomes" id="UP000007947"/>
    </source>
</evidence>
<dbReference type="RefSeq" id="WP_013861038.1">
    <property type="nucleotide sequence ID" value="NC_015635.1"/>
</dbReference>
<accession>F5XHK4</accession>
<dbReference type="KEGG" id="mph:MLP_01350"/>
<reference evidence="1 2" key="1">
    <citation type="submission" date="2011-05" db="EMBL/GenBank/DDBJ databases">
        <title>Whole genome sequence of Microlunatus phosphovorus NM-1.</title>
        <authorList>
            <person name="Hosoyama A."/>
            <person name="Sasaki K."/>
            <person name="Harada T."/>
            <person name="Igarashi R."/>
            <person name="Kawakoshi A."/>
            <person name="Sasagawa M."/>
            <person name="Fukada J."/>
            <person name="Nakamura S."/>
            <person name="Katano Y."/>
            <person name="Hanada S."/>
            <person name="Kamagata Y."/>
            <person name="Nakamura N."/>
            <person name="Yamazaki S."/>
            <person name="Fujita N."/>
        </authorList>
    </citation>
    <scope>NUCLEOTIDE SEQUENCE [LARGE SCALE GENOMIC DNA]</scope>
    <source>
        <strain evidence="2">ATCC 700054 / DSM 10555 / JCM 9379 / NBRC 101784 / NCIMB 13414 / VKM Ac-1990 / NM-1</strain>
    </source>
</reference>
<dbReference type="Proteomes" id="UP000007947">
    <property type="component" value="Chromosome"/>
</dbReference>
<evidence type="ECO:0000313" key="1">
    <source>
        <dbReference type="EMBL" id="BAK33149.1"/>
    </source>
</evidence>